<dbReference type="GO" id="GO:0022857">
    <property type="term" value="F:transmembrane transporter activity"/>
    <property type="evidence" value="ECO:0007669"/>
    <property type="project" value="InterPro"/>
</dbReference>
<evidence type="ECO:0000313" key="3">
    <source>
        <dbReference type="Proteomes" id="UP000665020"/>
    </source>
</evidence>
<feature type="transmembrane region" description="Helical" evidence="1">
    <location>
        <begin position="41"/>
        <end position="64"/>
    </location>
</feature>
<feature type="transmembrane region" description="Helical" evidence="1">
    <location>
        <begin position="143"/>
        <end position="163"/>
    </location>
</feature>
<dbReference type="KEGG" id="ifn:GM661_15155"/>
<accession>A0A8A7KHF2</accession>
<dbReference type="InterPro" id="IPR024529">
    <property type="entry name" value="ECF_trnsprt_substrate-spec"/>
</dbReference>
<evidence type="ECO:0000313" key="2">
    <source>
        <dbReference type="EMBL" id="QTL99198.1"/>
    </source>
</evidence>
<reference evidence="2" key="1">
    <citation type="submission" date="2019-12" db="EMBL/GenBank/DDBJ databases">
        <authorList>
            <person name="zhang j."/>
            <person name="sun C.M."/>
        </authorList>
    </citation>
    <scope>NUCLEOTIDE SEQUENCE</scope>
    <source>
        <strain evidence="2">NS-1</strain>
    </source>
</reference>
<dbReference type="RefSeq" id="WP_230867592.1">
    <property type="nucleotide sequence ID" value="NZ_CP046640.1"/>
</dbReference>
<dbReference type="EMBL" id="CP046640">
    <property type="protein sequence ID" value="QTL99198.1"/>
    <property type="molecule type" value="Genomic_DNA"/>
</dbReference>
<protein>
    <submittedName>
        <fullName evidence="2">ECF transporter S component</fullName>
    </submittedName>
</protein>
<keyword evidence="1" id="KW-0812">Transmembrane</keyword>
<name>A0A8A7KHF2_9FIRM</name>
<feature type="transmembrane region" description="Helical" evidence="1">
    <location>
        <begin position="110"/>
        <end position="131"/>
    </location>
</feature>
<dbReference type="Pfam" id="PF12822">
    <property type="entry name" value="ECF_trnsprt"/>
    <property type="match status" value="1"/>
</dbReference>
<organism evidence="2 3">
    <name type="scientific">Iocasia fonsfrigidae</name>
    <dbReference type="NCBI Taxonomy" id="2682810"/>
    <lineage>
        <taxon>Bacteria</taxon>
        <taxon>Bacillati</taxon>
        <taxon>Bacillota</taxon>
        <taxon>Clostridia</taxon>
        <taxon>Halanaerobiales</taxon>
        <taxon>Halanaerobiaceae</taxon>
        <taxon>Iocasia</taxon>
    </lineage>
</organism>
<gene>
    <name evidence="2" type="ORF">GM661_15155</name>
</gene>
<keyword evidence="3" id="KW-1185">Reference proteome</keyword>
<dbReference type="Gene3D" id="1.10.1760.20">
    <property type="match status" value="1"/>
</dbReference>
<sequence length="182" mass="18868">MRLTTRKIVVAGMLGAVSIILGLSGLGLIPVPTPAGAVTIMHIPAILGGVLEGPVVGLLIGLIFGMSSFFRATSVLFADPIIAILPRLLIGITAYFAYLGFREKNTSVGLIVAGLVGTVTNTVLVLGLAVFRGYLPYEAALSVALVHGVPEAVVAAILVSLVGKAVMMYQDKNQSAEKNLNK</sequence>
<feature type="transmembrane region" description="Helical" evidence="1">
    <location>
        <begin position="76"/>
        <end position="98"/>
    </location>
</feature>
<evidence type="ECO:0000256" key="1">
    <source>
        <dbReference type="SAM" id="Phobius"/>
    </source>
</evidence>
<proteinExistence type="predicted"/>
<keyword evidence="1" id="KW-1133">Transmembrane helix</keyword>
<dbReference type="AlphaFoldDB" id="A0A8A7KHF2"/>
<feature type="transmembrane region" description="Helical" evidence="1">
    <location>
        <begin position="7"/>
        <end position="29"/>
    </location>
</feature>
<dbReference type="Proteomes" id="UP000665020">
    <property type="component" value="Chromosome"/>
</dbReference>
<keyword evidence="1" id="KW-0472">Membrane</keyword>